<evidence type="ECO:0000259" key="6">
    <source>
        <dbReference type="PROSITE" id="PS51194"/>
    </source>
</evidence>
<dbReference type="EC" id="3.6.4.13" evidence="7"/>
<keyword evidence="2 7" id="KW-0378">Hydrolase</keyword>
<dbReference type="GO" id="GO:0005524">
    <property type="term" value="F:ATP binding"/>
    <property type="evidence" value="ECO:0007669"/>
    <property type="project" value="UniProtKB-KW"/>
</dbReference>
<accession>A0A9E2KMA0</accession>
<dbReference type="NCBIfam" id="NF008348">
    <property type="entry name" value="PRK11131.1"/>
    <property type="match status" value="1"/>
</dbReference>
<evidence type="ECO:0000313" key="7">
    <source>
        <dbReference type="EMBL" id="MBU3826660.1"/>
    </source>
</evidence>
<feature type="domain" description="Helicase C-terminal" evidence="6">
    <location>
        <begin position="294"/>
        <end position="461"/>
    </location>
</feature>
<dbReference type="InterPro" id="IPR011545">
    <property type="entry name" value="DEAD/DEAH_box_helicase_dom"/>
</dbReference>
<dbReference type="SMART" id="SM00847">
    <property type="entry name" value="HA2"/>
    <property type="match status" value="1"/>
</dbReference>
<protein>
    <submittedName>
        <fullName evidence="7">ATP-dependent RNA helicase HrpA</fullName>
        <ecNumber evidence="7">3.6.4.13</ecNumber>
    </submittedName>
</protein>
<dbReference type="InterPro" id="IPR010222">
    <property type="entry name" value="RNA_helicase_HrpA"/>
</dbReference>
<dbReference type="InterPro" id="IPR003593">
    <property type="entry name" value="AAA+_ATPase"/>
</dbReference>
<dbReference type="GO" id="GO:0003724">
    <property type="term" value="F:RNA helicase activity"/>
    <property type="evidence" value="ECO:0007669"/>
    <property type="project" value="UniProtKB-EC"/>
</dbReference>
<dbReference type="InterPro" id="IPR007502">
    <property type="entry name" value="Helicase-assoc_dom"/>
</dbReference>
<gene>
    <name evidence="7" type="primary">hrpA</name>
    <name evidence="7" type="ORF">IAA31_04125</name>
</gene>
<keyword evidence="1" id="KW-0547">Nucleotide-binding</keyword>
<organism evidence="7 8">
    <name type="scientific">Candidatus Anaerobiospirillum merdipullorum</name>
    <dbReference type="NCBI Taxonomy" id="2838450"/>
    <lineage>
        <taxon>Bacteria</taxon>
        <taxon>Pseudomonadati</taxon>
        <taxon>Pseudomonadota</taxon>
        <taxon>Gammaproteobacteria</taxon>
        <taxon>Aeromonadales</taxon>
        <taxon>Succinivibrionaceae</taxon>
        <taxon>Anaerobiospirillum</taxon>
    </lineage>
</organism>
<dbReference type="FunFam" id="3.40.50.300:FF:000575">
    <property type="entry name" value="ATP-dependent helicase hrpA"/>
    <property type="match status" value="1"/>
</dbReference>
<dbReference type="SMART" id="SM00382">
    <property type="entry name" value="AAA"/>
    <property type="match status" value="1"/>
</dbReference>
<dbReference type="Gene3D" id="3.40.50.300">
    <property type="entry name" value="P-loop containing nucleotide triphosphate hydrolases"/>
    <property type="match status" value="2"/>
</dbReference>
<dbReference type="Pfam" id="PF00271">
    <property type="entry name" value="Helicase_C"/>
    <property type="match status" value="1"/>
</dbReference>
<evidence type="ECO:0000256" key="1">
    <source>
        <dbReference type="ARBA" id="ARBA00022741"/>
    </source>
</evidence>
<dbReference type="Proteomes" id="UP000824150">
    <property type="component" value="Unassembled WGS sequence"/>
</dbReference>
<dbReference type="Pfam" id="PF00270">
    <property type="entry name" value="DEAD"/>
    <property type="match status" value="1"/>
</dbReference>
<evidence type="ECO:0000256" key="3">
    <source>
        <dbReference type="ARBA" id="ARBA00022806"/>
    </source>
</evidence>
<dbReference type="SUPFAM" id="SSF52540">
    <property type="entry name" value="P-loop containing nucleoside triphosphate hydrolases"/>
    <property type="match status" value="1"/>
</dbReference>
<dbReference type="PROSITE" id="PS51192">
    <property type="entry name" value="HELICASE_ATP_BIND_1"/>
    <property type="match status" value="1"/>
</dbReference>
<dbReference type="CDD" id="cd17989">
    <property type="entry name" value="DEXHc_HrpA"/>
    <property type="match status" value="1"/>
</dbReference>
<evidence type="ECO:0000313" key="8">
    <source>
        <dbReference type="Proteomes" id="UP000824150"/>
    </source>
</evidence>
<keyword evidence="3 7" id="KW-0347">Helicase</keyword>
<reference evidence="7" key="1">
    <citation type="journal article" date="2021" name="PeerJ">
        <title>Extensive microbial diversity within the chicken gut microbiome revealed by metagenomics and culture.</title>
        <authorList>
            <person name="Gilroy R."/>
            <person name="Ravi A."/>
            <person name="Getino M."/>
            <person name="Pursley I."/>
            <person name="Horton D.L."/>
            <person name="Alikhan N.F."/>
            <person name="Baker D."/>
            <person name="Gharbi K."/>
            <person name="Hall N."/>
            <person name="Watson M."/>
            <person name="Adriaenssens E.M."/>
            <person name="Foster-Nyarko E."/>
            <person name="Jarju S."/>
            <person name="Secka A."/>
            <person name="Antonio M."/>
            <person name="Oren A."/>
            <person name="Chaudhuri R.R."/>
            <person name="La Ragione R."/>
            <person name="Hildebrand F."/>
            <person name="Pallen M.J."/>
        </authorList>
    </citation>
    <scope>NUCLEOTIDE SEQUENCE</scope>
    <source>
        <strain evidence="7">687</strain>
    </source>
</reference>
<sequence>MNTAQTHAPKHQHQPLDESLRAFLATICDVTYQDARQLRAALYALQSSSPEQKAAGLSALEEKLKQAQIFLQGKKAALPRITYPSELPVSARREDIVKAIREHQVVIIAGETGSGKTTQIPKMCLEAGFGVKGMIGHTQPRRIAARAVAQRLADELQQPLGESVGFKVRFTDNTAAHTAIKLMTDGILLAETASDRLLLNYDCIIIDEAHERSLNIDFLLGYLKRLLTRRPELHLIITSATIDPERFAAHFNQAPIIEVSGRTYPVEVVYMPLYRQQEDDDEESESAELDLRQGVLKALHYLMEQGRGDVLIFLPGERDILDMAQFLRKASLRDTEILPLYARLAQAEQNKIFAPHNGVRIVLATNVAETSLTVPGIRYVIDPGTARISRYSVRTKVQRLPIEPISQASANQRKGRCGRVMSGICVRLYSQEDFESRPLYTDPEILRTNLASVILQMISLRLGLVEDFPFIDAPNPRQVSDGLRLLEELGAIRPAKGQHEDSALLTDIGRQLARLPIDPRLGRMILEGAKLSSLNESLIIAAALALIDPRERPLDKKEACEQYHQRFNDDKSDFLSILKLYDYVSALQKELSNSALRRQLKREFISYLRVREWFDLHRQLKAACQTLKLKVNEVPADYEAVHRALLSGLLSQIGQLELTGHEYKGARGVKFVIFPGSPLAKKPPKWICAAALTETSRLFARTVAAIDPAWLEWQGAHLIKKSYADPHWSKKSGAVLASLSITLYGLPIVQGRQVQYGRIDPKLCHELMIKEGLVGGEINCRHAFYQRNQALIAQVEHVEDKVRRRDLLVEPEDLERFYAARIPESICDQRSFDKWWQEQSKRDEHYLDFKLENVMKQEAGLEHATLYPEFWQMGSLKLRLSYEFNPSSPRDGVSVHIPLTVINQIKADDFAYQIPGLRQELLTELIRALPKRLRRNLIPAPDYAKALYNSIILFKGNLYAQVAHELTRMGGEIVTPDDFDLSLMDKHLFMNFVIEDLSGKELACGKNFSALAQTLEGKARTALQQVVKSHHSSKAPVSTWTFGEIKRERITKQGSLSINAYPALTDKGTGVALELYDSKERQAQAMWQGQRRLIFLNIKNPLAYLEAHLPNKAKLAMYYQPIGTVKELVNDIMLAAIDELMRRYGAPVWNEISFRQLFDKVRASLHDEVLAIAKIVEQILVPAHELKRQLKGHISLEEARSYADIDAQLNRLVYKGFVSACTKEQLAEIPRYLQAALMRLQKLAREVNRDVGYLRKLDALMDTYQGALTRYPKGQAPQALVNVKWMMEELRVSYFAQTLGVKGPISDKRVEQEIRRVLEEYPPLR</sequence>
<name>A0A9E2KMA0_9GAMM</name>
<dbReference type="PROSITE" id="PS51194">
    <property type="entry name" value="HELICASE_CTER"/>
    <property type="match status" value="1"/>
</dbReference>
<dbReference type="InterPro" id="IPR011709">
    <property type="entry name" value="DEAD-box_helicase_OB_fold"/>
</dbReference>
<dbReference type="SMART" id="SM00487">
    <property type="entry name" value="DEXDc"/>
    <property type="match status" value="1"/>
</dbReference>
<dbReference type="Gene3D" id="1.20.120.1080">
    <property type="match status" value="1"/>
</dbReference>
<dbReference type="NCBIfam" id="TIGR01967">
    <property type="entry name" value="DEAH_box_HrpA"/>
    <property type="match status" value="1"/>
</dbReference>
<dbReference type="InterPro" id="IPR014001">
    <property type="entry name" value="Helicase_ATP-bd"/>
</dbReference>
<proteinExistence type="predicted"/>
<dbReference type="PANTHER" id="PTHR18934:SF99">
    <property type="entry name" value="ATP-DEPENDENT RNA HELICASE DHX37-RELATED"/>
    <property type="match status" value="1"/>
</dbReference>
<dbReference type="CDD" id="cd18791">
    <property type="entry name" value="SF2_C_RHA"/>
    <property type="match status" value="1"/>
</dbReference>
<comment type="caution">
    <text evidence="7">The sequence shown here is derived from an EMBL/GenBank/DDBJ whole genome shotgun (WGS) entry which is preliminary data.</text>
</comment>
<evidence type="ECO:0000256" key="4">
    <source>
        <dbReference type="ARBA" id="ARBA00022840"/>
    </source>
</evidence>
<dbReference type="GO" id="GO:0016787">
    <property type="term" value="F:hydrolase activity"/>
    <property type="evidence" value="ECO:0007669"/>
    <property type="project" value="UniProtKB-KW"/>
</dbReference>
<reference evidence="7" key="2">
    <citation type="submission" date="2021-04" db="EMBL/GenBank/DDBJ databases">
        <authorList>
            <person name="Gilroy R."/>
        </authorList>
    </citation>
    <scope>NUCLEOTIDE SEQUENCE</scope>
    <source>
        <strain evidence="7">687</strain>
    </source>
</reference>
<dbReference type="InterPro" id="IPR001650">
    <property type="entry name" value="Helicase_C-like"/>
</dbReference>
<dbReference type="FunFam" id="1.20.120.1080:FF:000005">
    <property type="entry name" value="ATP-dependent helicase HrpA"/>
    <property type="match status" value="1"/>
</dbReference>
<dbReference type="PANTHER" id="PTHR18934">
    <property type="entry name" value="ATP-DEPENDENT RNA HELICASE"/>
    <property type="match status" value="1"/>
</dbReference>
<dbReference type="InterPro" id="IPR024590">
    <property type="entry name" value="HrpA_C"/>
</dbReference>
<dbReference type="EMBL" id="JAHLFG010000042">
    <property type="protein sequence ID" value="MBU3826660.1"/>
    <property type="molecule type" value="Genomic_DNA"/>
</dbReference>
<dbReference type="Pfam" id="PF21010">
    <property type="entry name" value="HA2_C"/>
    <property type="match status" value="1"/>
</dbReference>
<evidence type="ECO:0000259" key="5">
    <source>
        <dbReference type="PROSITE" id="PS51192"/>
    </source>
</evidence>
<dbReference type="Pfam" id="PF07717">
    <property type="entry name" value="OB_NTP_bind"/>
    <property type="match status" value="1"/>
</dbReference>
<dbReference type="InterPro" id="IPR027417">
    <property type="entry name" value="P-loop_NTPase"/>
</dbReference>
<keyword evidence="4" id="KW-0067">ATP-binding</keyword>
<dbReference type="Pfam" id="PF11898">
    <property type="entry name" value="DUF3418"/>
    <property type="match status" value="1"/>
</dbReference>
<evidence type="ECO:0000256" key="2">
    <source>
        <dbReference type="ARBA" id="ARBA00022801"/>
    </source>
</evidence>
<dbReference type="SMART" id="SM00490">
    <property type="entry name" value="HELICc"/>
    <property type="match status" value="1"/>
</dbReference>
<feature type="domain" description="Helicase ATP-binding" evidence="5">
    <location>
        <begin position="97"/>
        <end position="260"/>
    </location>
</feature>
<dbReference type="GO" id="GO:0003723">
    <property type="term" value="F:RNA binding"/>
    <property type="evidence" value="ECO:0007669"/>
    <property type="project" value="TreeGrafter"/>
</dbReference>